<evidence type="ECO:0000256" key="1">
    <source>
        <dbReference type="SAM" id="MobiDB-lite"/>
    </source>
</evidence>
<organism evidence="3 4">
    <name type="scientific">Streptomyces gelaticus</name>
    <dbReference type="NCBI Taxonomy" id="285446"/>
    <lineage>
        <taxon>Bacteria</taxon>
        <taxon>Bacillati</taxon>
        <taxon>Actinomycetota</taxon>
        <taxon>Actinomycetes</taxon>
        <taxon>Kitasatosporales</taxon>
        <taxon>Streptomycetaceae</taxon>
        <taxon>Streptomyces</taxon>
    </lineage>
</organism>
<evidence type="ECO:0000313" key="4">
    <source>
        <dbReference type="Proteomes" id="UP000660675"/>
    </source>
</evidence>
<protein>
    <recommendedName>
        <fullName evidence="5">Lipoprotein</fullName>
    </recommendedName>
</protein>
<keyword evidence="2" id="KW-0732">Signal</keyword>
<proteinExistence type="predicted"/>
<accession>A0ABQ2W2H8</accession>
<evidence type="ECO:0000256" key="2">
    <source>
        <dbReference type="SAM" id="SignalP"/>
    </source>
</evidence>
<feature type="chain" id="PRO_5046536510" description="Lipoprotein" evidence="2">
    <location>
        <begin position="19"/>
        <end position="444"/>
    </location>
</feature>
<dbReference type="EMBL" id="BMTF01000016">
    <property type="protein sequence ID" value="GGV90134.1"/>
    <property type="molecule type" value="Genomic_DNA"/>
</dbReference>
<evidence type="ECO:0000313" key="3">
    <source>
        <dbReference type="EMBL" id="GGV90134.1"/>
    </source>
</evidence>
<keyword evidence="4" id="KW-1185">Reference proteome</keyword>
<dbReference type="PROSITE" id="PS51257">
    <property type="entry name" value="PROKAR_LIPOPROTEIN"/>
    <property type="match status" value="1"/>
</dbReference>
<dbReference type="Proteomes" id="UP000660675">
    <property type="component" value="Unassembled WGS sequence"/>
</dbReference>
<gene>
    <name evidence="3" type="ORF">GCM10015535_45460</name>
</gene>
<comment type="caution">
    <text evidence="3">The sequence shown here is derived from an EMBL/GenBank/DDBJ whole genome shotgun (WGS) entry which is preliminary data.</text>
</comment>
<sequence>MKKLLAGTLAAMTVLAVAGCGSPDDDAERSGTPGAVPKGSSPQKPVVPRAGQQQVPPAFDGAKGWAVMQSERLDRPTVAPHSKLVLFLKTHADGKALGVEARDAATGAVRWSSAPWKPSPRPAEFRAEDAELVVTSKDGKDYVVLAATVQEGKDAINRGKPTAHLAVYSADSSGTGVAPLHQVTVPGTDSGAIPHDTDGTVAVETRDGMTVVDAAGGTTRSSRGKSTPEFMLRVRSVTYPTLDVADVWTGRQQVPTGAVSQDGMDKGVAYGVRGGYLVARWPSKNQDYTVSGLAMNYVWAVHDERTGKPAFSVKCDGLTDALPAGGEADTLLSDNGRYLVNGDVAFDLQAKKGYCFGETESRAGVKFKGVDNSGTAYGAVTTSGSAGPVALDLATGKPTELDGNVPLPTRVTGDVALYEATPVNEKDPGAKPATHAILSVYPRR</sequence>
<feature type="region of interest" description="Disordered" evidence="1">
    <location>
        <begin position="20"/>
        <end position="56"/>
    </location>
</feature>
<evidence type="ECO:0008006" key="5">
    <source>
        <dbReference type="Google" id="ProtNLM"/>
    </source>
</evidence>
<name>A0ABQ2W2H8_9ACTN</name>
<feature type="signal peptide" evidence="2">
    <location>
        <begin position="1"/>
        <end position="18"/>
    </location>
</feature>
<reference evidence="4" key="1">
    <citation type="journal article" date="2019" name="Int. J. Syst. Evol. Microbiol.">
        <title>The Global Catalogue of Microorganisms (GCM) 10K type strain sequencing project: providing services to taxonomists for standard genome sequencing and annotation.</title>
        <authorList>
            <consortium name="The Broad Institute Genomics Platform"/>
            <consortium name="The Broad Institute Genome Sequencing Center for Infectious Disease"/>
            <person name="Wu L."/>
            <person name="Ma J."/>
        </authorList>
    </citation>
    <scope>NUCLEOTIDE SEQUENCE [LARGE SCALE GENOMIC DNA]</scope>
    <source>
        <strain evidence="4">JCM 4376</strain>
    </source>
</reference>